<evidence type="ECO:0000259" key="1">
    <source>
        <dbReference type="PROSITE" id="PS51186"/>
    </source>
</evidence>
<proteinExistence type="predicted"/>
<organism evidence="2 3">
    <name type="scientific">Streptomyces marokkonensis</name>
    <dbReference type="NCBI Taxonomy" id="324855"/>
    <lineage>
        <taxon>Bacteria</taxon>
        <taxon>Bacillati</taxon>
        <taxon>Actinomycetota</taxon>
        <taxon>Actinomycetes</taxon>
        <taxon>Kitasatosporales</taxon>
        <taxon>Streptomycetaceae</taxon>
        <taxon>Streptomyces</taxon>
    </lineage>
</organism>
<dbReference type="InterPro" id="IPR000182">
    <property type="entry name" value="GNAT_dom"/>
</dbReference>
<protein>
    <submittedName>
        <fullName evidence="2">GNAT family N-acetyltransferase</fullName>
    </submittedName>
</protein>
<dbReference type="RefSeq" id="WP_345593063.1">
    <property type="nucleotide sequence ID" value="NZ_BAABCQ010000057.1"/>
</dbReference>
<reference evidence="3" key="1">
    <citation type="journal article" date="2019" name="Int. J. Syst. Evol. Microbiol.">
        <title>The Global Catalogue of Microorganisms (GCM) 10K type strain sequencing project: providing services to taxonomists for standard genome sequencing and annotation.</title>
        <authorList>
            <consortium name="The Broad Institute Genomics Platform"/>
            <consortium name="The Broad Institute Genome Sequencing Center for Infectious Disease"/>
            <person name="Wu L."/>
            <person name="Ma J."/>
        </authorList>
    </citation>
    <scope>NUCLEOTIDE SEQUENCE [LARGE SCALE GENOMIC DNA]</scope>
    <source>
        <strain evidence="3">JCM 17027</strain>
    </source>
</reference>
<dbReference type="InterPro" id="IPR016181">
    <property type="entry name" value="Acyl_CoA_acyltransferase"/>
</dbReference>
<dbReference type="Pfam" id="PF08445">
    <property type="entry name" value="FR47"/>
    <property type="match status" value="1"/>
</dbReference>
<name>A0ABP7QES9_9ACTN</name>
<dbReference type="Proteomes" id="UP001500034">
    <property type="component" value="Unassembled WGS sequence"/>
</dbReference>
<dbReference type="Gene3D" id="3.40.630.30">
    <property type="match status" value="1"/>
</dbReference>
<keyword evidence="3" id="KW-1185">Reference proteome</keyword>
<comment type="caution">
    <text evidence="2">The sequence shown here is derived from an EMBL/GenBank/DDBJ whole genome shotgun (WGS) entry which is preliminary data.</text>
</comment>
<evidence type="ECO:0000313" key="3">
    <source>
        <dbReference type="Proteomes" id="UP001500034"/>
    </source>
</evidence>
<evidence type="ECO:0000313" key="2">
    <source>
        <dbReference type="EMBL" id="GAA3981185.1"/>
    </source>
</evidence>
<feature type="domain" description="N-acetyltransferase" evidence="1">
    <location>
        <begin position="147"/>
        <end position="288"/>
    </location>
</feature>
<dbReference type="SUPFAM" id="SSF55729">
    <property type="entry name" value="Acyl-CoA N-acyltransferases (Nat)"/>
    <property type="match status" value="1"/>
</dbReference>
<sequence length="288" mass="31532">MSPDSWHLSEDLDDVLDRAGPFLRSRPVLHNTPLTVLEKWRTHPDAFAPGTVLFGLLESEGAIQALFFRPPNRRLTLTPLSPDRADALAARLTGLGHTLAGVTGDHATATAFAEAWQRYTGATPALRLGMHLYRLDTLTPPDPPPAGRGRPVGERDHEHLMRWCRELAADLGETITIDAGSWSGTRFAEKRYTFWETPDNIPVSLAGVNPMVAGMVRVDPVYTPAPLRGRGYAAAVAAEVSRAALDAGATEVVLYTNAANATSNALYQRLGYRRVTDWAPYDFTYAEQ</sequence>
<accession>A0ABP7QES9</accession>
<dbReference type="InterPro" id="IPR013653">
    <property type="entry name" value="GCN5-like_dom"/>
</dbReference>
<gene>
    <name evidence="2" type="ORF">GCM10022384_32980</name>
</gene>
<dbReference type="EMBL" id="BAABCQ010000057">
    <property type="protein sequence ID" value="GAA3981185.1"/>
    <property type="molecule type" value="Genomic_DNA"/>
</dbReference>
<dbReference type="PROSITE" id="PS51186">
    <property type="entry name" value="GNAT"/>
    <property type="match status" value="1"/>
</dbReference>